<dbReference type="AlphaFoldDB" id="A0A061DKE0"/>
<dbReference type="GO" id="GO:0003723">
    <property type="term" value="F:RNA binding"/>
    <property type="evidence" value="ECO:0007669"/>
    <property type="project" value="UniProtKB-UniRule"/>
</dbReference>
<dbReference type="CDD" id="cd00590">
    <property type="entry name" value="RRM_SF"/>
    <property type="match status" value="1"/>
</dbReference>
<protein>
    <recommendedName>
        <fullName evidence="2">RRM domain-containing protein</fullName>
    </recommendedName>
</protein>
<dbReference type="InParanoid" id="A0A061DKE0"/>
<dbReference type="Proteomes" id="UP000026915">
    <property type="component" value="Chromosome 1"/>
</dbReference>
<keyword evidence="4" id="KW-1185">Reference proteome</keyword>
<dbReference type="EMBL" id="CM001879">
    <property type="protein sequence ID" value="EOX93125.1"/>
    <property type="molecule type" value="Genomic_DNA"/>
</dbReference>
<evidence type="ECO:0000313" key="3">
    <source>
        <dbReference type="EMBL" id="EOX93125.1"/>
    </source>
</evidence>
<evidence type="ECO:0000256" key="1">
    <source>
        <dbReference type="PROSITE-ProRule" id="PRU00176"/>
    </source>
</evidence>
<accession>A0A061DKE0</accession>
<dbReference type="SMART" id="SM00360">
    <property type="entry name" value="RRM"/>
    <property type="match status" value="1"/>
</dbReference>
<sequence>MEKGQRIARHRGRNDMRKWTSNKERMKHEDIEEWRSKLFTIFVDNIISTVSWREVKKWFDGFEVVVDLYLESKSRSSRGKNFKFAFVKYHYTKEMQRATKYGNGTNMEWLKRSYVGTLKQVIHIKTAQVGMSGKGISTSMKILKGWKVVITFEDEDQMNIILYLYPEVLGVRFEFVNRIKSSQEGNIIKSWFIIEGISLHLWHRNVFNAIVREWGRGVQLDRPTIRSERFDRVRILIEITNEQKVSQTTHLKINRLSISFMIRNEDKRNRVMDVKDIKRLECLK</sequence>
<dbReference type="SUPFAM" id="SSF54928">
    <property type="entry name" value="RNA-binding domain, RBD"/>
    <property type="match status" value="1"/>
</dbReference>
<dbReference type="InterPro" id="IPR012677">
    <property type="entry name" value="Nucleotide-bd_a/b_plait_sf"/>
</dbReference>
<gene>
    <name evidence="3" type="ORF">TCM_001973</name>
</gene>
<dbReference type="Pfam" id="PF00076">
    <property type="entry name" value="RRM_1"/>
    <property type="match status" value="1"/>
</dbReference>
<evidence type="ECO:0000313" key="4">
    <source>
        <dbReference type="Proteomes" id="UP000026915"/>
    </source>
</evidence>
<keyword evidence="1" id="KW-0694">RNA-binding</keyword>
<evidence type="ECO:0000259" key="2">
    <source>
        <dbReference type="PROSITE" id="PS50102"/>
    </source>
</evidence>
<reference evidence="3 4" key="1">
    <citation type="journal article" date="2013" name="Genome Biol.">
        <title>The genome sequence of the most widely cultivated cacao type and its use to identify candidate genes regulating pod color.</title>
        <authorList>
            <person name="Motamayor J.C."/>
            <person name="Mockaitis K."/>
            <person name="Schmutz J."/>
            <person name="Haiminen N."/>
            <person name="Iii D.L."/>
            <person name="Cornejo O."/>
            <person name="Findley S.D."/>
            <person name="Zheng P."/>
            <person name="Utro F."/>
            <person name="Royaert S."/>
            <person name="Saski C."/>
            <person name="Jenkins J."/>
            <person name="Podicheti R."/>
            <person name="Zhao M."/>
            <person name="Scheffler B.E."/>
            <person name="Stack J.C."/>
            <person name="Feltus F.A."/>
            <person name="Mustiga G.M."/>
            <person name="Amores F."/>
            <person name="Phillips W."/>
            <person name="Marelli J.P."/>
            <person name="May G.D."/>
            <person name="Shapiro H."/>
            <person name="Ma J."/>
            <person name="Bustamante C.D."/>
            <person name="Schnell R.J."/>
            <person name="Main D."/>
            <person name="Gilbert D."/>
            <person name="Parida L."/>
            <person name="Kuhn D.N."/>
        </authorList>
    </citation>
    <scope>NUCLEOTIDE SEQUENCE [LARGE SCALE GENOMIC DNA]</scope>
    <source>
        <strain evidence="4">cv. Matina 1-6</strain>
    </source>
</reference>
<organism evidence="3 4">
    <name type="scientific">Theobroma cacao</name>
    <name type="common">Cacao</name>
    <name type="synonym">Cocoa</name>
    <dbReference type="NCBI Taxonomy" id="3641"/>
    <lineage>
        <taxon>Eukaryota</taxon>
        <taxon>Viridiplantae</taxon>
        <taxon>Streptophyta</taxon>
        <taxon>Embryophyta</taxon>
        <taxon>Tracheophyta</taxon>
        <taxon>Spermatophyta</taxon>
        <taxon>Magnoliopsida</taxon>
        <taxon>eudicotyledons</taxon>
        <taxon>Gunneridae</taxon>
        <taxon>Pentapetalae</taxon>
        <taxon>rosids</taxon>
        <taxon>malvids</taxon>
        <taxon>Malvales</taxon>
        <taxon>Malvaceae</taxon>
        <taxon>Byttnerioideae</taxon>
        <taxon>Theobroma</taxon>
    </lineage>
</organism>
<dbReference type="InterPro" id="IPR000504">
    <property type="entry name" value="RRM_dom"/>
</dbReference>
<feature type="domain" description="RRM" evidence="2">
    <location>
        <begin position="39"/>
        <end position="129"/>
    </location>
</feature>
<dbReference type="HOGENOM" id="CLU_981448_0_0_1"/>
<dbReference type="PROSITE" id="PS50102">
    <property type="entry name" value="RRM"/>
    <property type="match status" value="1"/>
</dbReference>
<dbReference type="Gene3D" id="3.30.70.330">
    <property type="match status" value="1"/>
</dbReference>
<dbReference type="Gramene" id="EOX93125">
    <property type="protein sequence ID" value="EOX93125"/>
    <property type="gene ID" value="TCM_001973"/>
</dbReference>
<dbReference type="InterPro" id="IPR035979">
    <property type="entry name" value="RBD_domain_sf"/>
</dbReference>
<name>A0A061DKE0_THECC</name>
<proteinExistence type="predicted"/>